<accession>A0ABW8Q382</accession>
<dbReference type="InterPro" id="IPR038371">
    <property type="entry name" value="Cu_polyphenol_OxRdtase_sf"/>
</dbReference>
<dbReference type="InterPro" id="IPR011324">
    <property type="entry name" value="Cytotoxic_necrot_fac-like_cat"/>
</dbReference>
<evidence type="ECO:0000256" key="8">
    <source>
        <dbReference type="ARBA" id="ARBA00048968"/>
    </source>
</evidence>
<dbReference type="Pfam" id="PF02578">
    <property type="entry name" value="Cu-oxidase_4"/>
    <property type="match status" value="1"/>
</dbReference>
<keyword evidence="3" id="KW-0808">Transferase</keyword>
<evidence type="ECO:0000256" key="10">
    <source>
        <dbReference type="RuleBase" id="RU361274"/>
    </source>
</evidence>
<comment type="catalytic activity">
    <reaction evidence="1">
        <text>inosine + phosphate = alpha-D-ribose 1-phosphate + hypoxanthine</text>
        <dbReference type="Rhea" id="RHEA:27646"/>
        <dbReference type="ChEBI" id="CHEBI:17368"/>
        <dbReference type="ChEBI" id="CHEBI:17596"/>
        <dbReference type="ChEBI" id="CHEBI:43474"/>
        <dbReference type="ChEBI" id="CHEBI:57720"/>
        <dbReference type="EC" id="2.4.2.1"/>
    </reaction>
    <physiologicalReaction direction="left-to-right" evidence="1">
        <dbReference type="Rhea" id="RHEA:27647"/>
    </physiologicalReaction>
</comment>
<evidence type="ECO:0000256" key="5">
    <source>
        <dbReference type="ARBA" id="ARBA00022801"/>
    </source>
</evidence>
<evidence type="ECO:0000313" key="11">
    <source>
        <dbReference type="EMBL" id="MFK7642014.1"/>
    </source>
</evidence>
<dbReference type="PANTHER" id="PTHR30616:SF2">
    <property type="entry name" value="PURINE NUCLEOSIDE PHOSPHORYLASE LACC1"/>
    <property type="match status" value="1"/>
</dbReference>
<keyword evidence="4" id="KW-0479">Metal-binding</keyword>
<dbReference type="Gene3D" id="3.60.140.10">
    <property type="entry name" value="CNF1/YfiH-like putative cysteine hydrolases"/>
    <property type="match status" value="1"/>
</dbReference>
<evidence type="ECO:0000256" key="2">
    <source>
        <dbReference type="ARBA" id="ARBA00007353"/>
    </source>
</evidence>
<sequence>MKTLSESLGIAAVKSNFLHADWPAPDNVKTLLTTRNGGVSNGVYRSLNVGIHVGDNPEHVAHNRKIVQQQISVPVAYLNQIHSNKVVLATDALARLTDADASVDNTGRAACASMTADCLPVLFCDKAGTVVAAAHAGWKGLAGGILQNTIRAMNVAPIEIMAYLGPAIGPDAFEVGRDVVDVFYQSMPESESAFESIGGGKFLANIYALARMILQREGVSMIYGGDYCTVLERNTFFSYRREGKTGRMVSVVWLEKQ</sequence>
<evidence type="ECO:0000256" key="3">
    <source>
        <dbReference type="ARBA" id="ARBA00022679"/>
    </source>
</evidence>
<keyword evidence="12" id="KW-1185">Reference proteome</keyword>
<dbReference type="CDD" id="cd16833">
    <property type="entry name" value="YfiH"/>
    <property type="match status" value="1"/>
</dbReference>
<comment type="caution">
    <text evidence="11">The sequence shown here is derived from an EMBL/GenBank/DDBJ whole genome shotgun (WGS) entry which is preliminary data.</text>
</comment>
<evidence type="ECO:0000256" key="4">
    <source>
        <dbReference type="ARBA" id="ARBA00022723"/>
    </source>
</evidence>
<protein>
    <recommendedName>
        <fullName evidence="10">Purine nucleoside phosphorylase</fullName>
    </recommendedName>
</protein>
<evidence type="ECO:0000256" key="9">
    <source>
        <dbReference type="ARBA" id="ARBA00049893"/>
    </source>
</evidence>
<name>A0ABW8Q382_9NEIS</name>
<evidence type="ECO:0000313" key="12">
    <source>
        <dbReference type="Proteomes" id="UP001621964"/>
    </source>
</evidence>
<keyword evidence="5" id="KW-0378">Hydrolase</keyword>
<comment type="catalytic activity">
    <reaction evidence="7">
        <text>adenosine + H2O + H(+) = inosine + NH4(+)</text>
        <dbReference type="Rhea" id="RHEA:24408"/>
        <dbReference type="ChEBI" id="CHEBI:15377"/>
        <dbReference type="ChEBI" id="CHEBI:15378"/>
        <dbReference type="ChEBI" id="CHEBI:16335"/>
        <dbReference type="ChEBI" id="CHEBI:17596"/>
        <dbReference type="ChEBI" id="CHEBI:28938"/>
        <dbReference type="EC" id="3.5.4.4"/>
    </reaction>
    <physiologicalReaction direction="left-to-right" evidence="7">
        <dbReference type="Rhea" id="RHEA:24409"/>
    </physiologicalReaction>
</comment>
<dbReference type="EMBL" id="JBJGEB010000005">
    <property type="protein sequence ID" value="MFK7642014.1"/>
    <property type="molecule type" value="Genomic_DNA"/>
</dbReference>
<dbReference type="RefSeq" id="WP_405385844.1">
    <property type="nucleotide sequence ID" value="NZ_JBJGEB010000005.1"/>
</dbReference>
<keyword evidence="6" id="KW-0862">Zinc</keyword>
<dbReference type="SUPFAM" id="SSF64438">
    <property type="entry name" value="CNF1/YfiH-like putative cysteine hydrolases"/>
    <property type="match status" value="1"/>
</dbReference>
<comment type="catalytic activity">
    <reaction evidence="9">
        <text>S-methyl-5'-thioadenosine + phosphate = 5-(methylsulfanyl)-alpha-D-ribose 1-phosphate + adenine</text>
        <dbReference type="Rhea" id="RHEA:11852"/>
        <dbReference type="ChEBI" id="CHEBI:16708"/>
        <dbReference type="ChEBI" id="CHEBI:17509"/>
        <dbReference type="ChEBI" id="CHEBI:43474"/>
        <dbReference type="ChEBI" id="CHEBI:58533"/>
        <dbReference type="EC" id="2.4.2.28"/>
    </reaction>
    <physiologicalReaction direction="left-to-right" evidence="9">
        <dbReference type="Rhea" id="RHEA:11853"/>
    </physiologicalReaction>
</comment>
<gene>
    <name evidence="11" type="primary">pgeF</name>
    <name evidence="11" type="ORF">ACI43T_05815</name>
</gene>
<evidence type="ECO:0000256" key="7">
    <source>
        <dbReference type="ARBA" id="ARBA00047989"/>
    </source>
</evidence>
<dbReference type="PANTHER" id="PTHR30616">
    <property type="entry name" value="UNCHARACTERIZED PROTEIN YFIH"/>
    <property type="match status" value="1"/>
</dbReference>
<evidence type="ECO:0000256" key="1">
    <source>
        <dbReference type="ARBA" id="ARBA00000553"/>
    </source>
</evidence>
<organism evidence="11 12">
    <name type="scientific">Neisseria oralis</name>
    <dbReference type="NCBI Taxonomy" id="1107316"/>
    <lineage>
        <taxon>Bacteria</taxon>
        <taxon>Pseudomonadati</taxon>
        <taxon>Pseudomonadota</taxon>
        <taxon>Betaproteobacteria</taxon>
        <taxon>Neisseriales</taxon>
        <taxon>Neisseriaceae</taxon>
        <taxon>Neisseria</taxon>
    </lineage>
</organism>
<evidence type="ECO:0000256" key="6">
    <source>
        <dbReference type="ARBA" id="ARBA00022833"/>
    </source>
</evidence>
<proteinExistence type="inferred from homology"/>
<comment type="similarity">
    <text evidence="2 10">Belongs to the purine nucleoside phosphorylase YfiH/LACC1 family.</text>
</comment>
<dbReference type="NCBIfam" id="TIGR00726">
    <property type="entry name" value="peptidoglycan editing factor PgeF"/>
    <property type="match status" value="1"/>
</dbReference>
<dbReference type="Proteomes" id="UP001621964">
    <property type="component" value="Unassembled WGS sequence"/>
</dbReference>
<reference evidence="11 12" key="1">
    <citation type="submission" date="2024-11" db="EMBL/GenBank/DDBJ databases">
        <authorList>
            <person name="Mikucki A.G."/>
            <person name="Kahler C.M."/>
        </authorList>
    </citation>
    <scope>NUCLEOTIDE SEQUENCE [LARGE SCALE GENOMIC DNA]</scope>
    <source>
        <strain evidence="11 12">EXNM717</strain>
    </source>
</reference>
<dbReference type="InterPro" id="IPR003730">
    <property type="entry name" value="Cu_polyphenol_OxRdtase"/>
</dbReference>
<comment type="catalytic activity">
    <reaction evidence="8">
        <text>adenosine + phosphate = alpha-D-ribose 1-phosphate + adenine</text>
        <dbReference type="Rhea" id="RHEA:27642"/>
        <dbReference type="ChEBI" id="CHEBI:16335"/>
        <dbReference type="ChEBI" id="CHEBI:16708"/>
        <dbReference type="ChEBI" id="CHEBI:43474"/>
        <dbReference type="ChEBI" id="CHEBI:57720"/>
        <dbReference type="EC" id="2.4.2.1"/>
    </reaction>
    <physiologicalReaction direction="left-to-right" evidence="8">
        <dbReference type="Rhea" id="RHEA:27643"/>
    </physiologicalReaction>
</comment>